<gene>
    <name evidence="1" type="ORF">RHMOL_Rhmol04G0079800</name>
</gene>
<reference evidence="1" key="1">
    <citation type="submission" date="2022-02" db="EMBL/GenBank/DDBJ databases">
        <title>Plant Genome Project.</title>
        <authorList>
            <person name="Zhang R.-G."/>
        </authorList>
    </citation>
    <scope>NUCLEOTIDE SEQUENCE</scope>
    <source>
        <strain evidence="1">AT1</strain>
    </source>
</reference>
<accession>A0ACC0NZE6</accession>
<evidence type="ECO:0000313" key="1">
    <source>
        <dbReference type="EMBL" id="KAI8558289.1"/>
    </source>
</evidence>
<dbReference type="Proteomes" id="UP001062846">
    <property type="component" value="Chromosome 4"/>
</dbReference>
<name>A0ACC0NZE6_RHOML</name>
<sequence>MDQCRHQPTPSGHLGKTCLPHAFVSTGWLGCKVPPLAKFSKPWKSRDGASMNLEIIALKILGNFLKFSLLFSVFTFLVSKSATNEGKDYKACFEGNPLKTVPDPFNLFWQCMRSKPGYIFFRSSVVFLSNVTSFW</sequence>
<evidence type="ECO:0000313" key="2">
    <source>
        <dbReference type="Proteomes" id="UP001062846"/>
    </source>
</evidence>
<keyword evidence="2" id="KW-1185">Reference proteome</keyword>
<organism evidence="1 2">
    <name type="scientific">Rhododendron molle</name>
    <name type="common">Chinese azalea</name>
    <name type="synonym">Azalea mollis</name>
    <dbReference type="NCBI Taxonomy" id="49168"/>
    <lineage>
        <taxon>Eukaryota</taxon>
        <taxon>Viridiplantae</taxon>
        <taxon>Streptophyta</taxon>
        <taxon>Embryophyta</taxon>
        <taxon>Tracheophyta</taxon>
        <taxon>Spermatophyta</taxon>
        <taxon>Magnoliopsida</taxon>
        <taxon>eudicotyledons</taxon>
        <taxon>Gunneridae</taxon>
        <taxon>Pentapetalae</taxon>
        <taxon>asterids</taxon>
        <taxon>Ericales</taxon>
        <taxon>Ericaceae</taxon>
        <taxon>Ericoideae</taxon>
        <taxon>Rhodoreae</taxon>
        <taxon>Rhododendron</taxon>
    </lineage>
</organism>
<proteinExistence type="predicted"/>
<dbReference type="EMBL" id="CM046391">
    <property type="protein sequence ID" value="KAI8558289.1"/>
    <property type="molecule type" value="Genomic_DNA"/>
</dbReference>
<comment type="caution">
    <text evidence="1">The sequence shown here is derived from an EMBL/GenBank/DDBJ whole genome shotgun (WGS) entry which is preliminary data.</text>
</comment>
<protein>
    <submittedName>
        <fullName evidence="1">Uncharacterized protein</fullName>
    </submittedName>
</protein>